<sequence length="91" mass="10179">MVFTSNTRARFSVQAEYEPSTLARILEIFNVKGVPCDSLMARMSQDGQQYIQLDTHDVADDTATNLANKMRQIVSVRSVRSEILVCLPKAS</sequence>
<name>A0AAE9XVP8_9PROT</name>
<gene>
    <name evidence="1" type="ORF">PH603_15155</name>
</gene>
<organism evidence="1 2">
    <name type="scientific">Gimibacter soli</name>
    <dbReference type="NCBI Taxonomy" id="3024400"/>
    <lineage>
        <taxon>Bacteria</taxon>
        <taxon>Pseudomonadati</taxon>
        <taxon>Pseudomonadota</taxon>
        <taxon>Alphaproteobacteria</taxon>
        <taxon>Kordiimonadales</taxon>
        <taxon>Temperatibacteraceae</taxon>
        <taxon>Gimibacter</taxon>
    </lineage>
</organism>
<dbReference type="InterPro" id="IPR045865">
    <property type="entry name" value="ACT-like_dom_sf"/>
</dbReference>
<dbReference type="RefSeq" id="WP_289503544.1">
    <property type="nucleotide sequence ID" value="NZ_CP116805.1"/>
</dbReference>
<keyword evidence="2" id="KW-1185">Reference proteome</keyword>
<accession>A0AAE9XVP8</accession>
<evidence type="ECO:0000313" key="2">
    <source>
        <dbReference type="Proteomes" id="UP001217500"/>
    </source>
</evidence>
<dbReference type="Proteomes" id="UP001217500">
    <property type="component" value="Chromosome"/>
</dbReference>
<dbReference type="AlphaFoldDB" id="A0AAE9XVP8"/>
<evidence type="ECO:0000313" key="1">
    <source>
        <dbReference type="EMBL" id="WCL53874.1"/>
    </source>
</evidence>
<evidence type="ECO:0008006" key="3">
    <source>
        <dbReference type="Google" id="ProtNLM"/>
    </source>
</evidence>
<dbReference type="SUPFAM" id="SSF55021">
    <property type="entry name" value="ACT-like"/>
    <property type="match status" value="1"/>
</dbReference>
<reference evidence="1" key="1">
    <citation type="submission" date="2023-01" db="EMBL/GenBank/DDBJ databases">
        <title>The genome sequence of Kordiimonadaceae bacterium 6D33.</title>
        <authorList>
            <person name="Liu Y."/>
        </authorList>
    </citation>
    <scope>NUCLEOTIDE SEQUENCE</scope>
    <source>
        <strain evidence="1">6D33</strain>
    </source>
</reference>
<protein>
    <recommendedName>
        <fullName evidence="3">ACT domain-containing protein</fullName>
    </recommendedName>
</protein>
<dbReference type="EMBL" id="CP116805">
    <property type="protein sequence ID" value="WCL53874.1"/>
    <property type="molecule type" value="Genomic_DNA"/>
</dbReference>
<proteinExistence type="predicted"/>
<dbReference type="KEGG" id="gso:PH603_15155"/>